<dbReference type="InterPro" id="IPR032675">
    <property type="entry name" value="LRR_dom_sf"/>
</dbReference>
<evidence type="ECO:0000256" key="5">
    <source>
        <dbReference type="SAM" id="SignalP"/>
    </source>
</evidence>
<keyword evidence="1" id="KW-0433">Leucine-rich repeat</keyword>
<dbReference type="SMART" id="SM00369">
    <property type="entry name" value="LRR_TYP"/>
    <property type="match status" value="31"/>
</dbReference>
<dbReference type="Pfam" id="PF13855">
    <property type="entry name" value="LRR_8"/>
    <property type="match status" value="7"/>
</dbReference>
<dbReference type="InterPro" id="IPR001611">
    <property type="entry name" value="Leu-rich_rpt"/>
</dbReference>
<evidence type="ECO:0000313" key="8">
    <source>
        <dbReference type="RefSeq" id="XP_013788059.1"/>
    </source>
</evidence>
<evidence type="ECO:0000256" key="2">
    <source>
        <dbReference type="ARBA" id="ARBA00022729"/>
    </source>
</evidence>
<dbReference type="Gene3D" id="3.80.10.10">
    <property type="entry name" value="Ribonuclease Inhibitor"/>
    <property type="match status" value="9"/>
</dbReference>
<evidence type="ECO:0000259" key="6">
    <source>
        <dbReference type="SMART" id="SM00082"/>
    </source>
</evidence>
<dbReference type="InterPro" id="IPR003591">
    <property type="entry name" value="Leu-rich_rpt_typical-subtyp"/>
</dbReference>
<evidence type="ECO:0000256" key="1">
    <source>
        <dbReference type="ARBA" id="ARBA00022614"/>
    </source>
</evidence>
<dbReference type="SUPFAM" id="SSF52058">
    <property type="entry name" value="L domain-like"/>
    <property type="match status" value="4"/>
</dbReference>
<evidence type="ECO:0000256" key="4">
    <source>
        <dbReference type="SAM" id="Phobius"/>
    </source>
</evidence>
<keyword evidence="4" id="KW-0472">Membrane</keyword>
<keyword evidence="3" id="KW-0677">Repeat</keyword>
<dbReference type="PROSITE" id="PS51450">
    <property type="entry name" value="LRR"/>
    <property type="match status" value="11"/>
</dbReference>
<dbReference type="PANTHER" id="PTHR24366">
    <property type="entry name" value="IG(IMMUNOGLOBULIN) AND LRR(LEUCINE RICH REPEAT) DOMAINS"/>
    <property type="match status" value="1"/>
</dbReference>
<feature type="domain" description="LRRCT" evidence="6">
    <location>
        <begin position="1099"/>
        <end position="1155"/>
    </location>
</feature>
<dbReference type="SMART" id="SM00365">
    <property type="entry name" value="LRR_SD22"/>
    <property type="match status" value="16"/>
</dbReference>
<dbReference type="RefSeq" id="XP_013788059.1">
    <property type="nucleotide sequence ID" value="XM_013932605.1"/>
</dbReference>
<dbReference type="Proteomes" id="UP000694941">
    <property type="component" value="Unplaced"/>
</dbReference>
<dbReference type="GeneID" id="106471977"/>
<keyword evidence="4" id="KW-1133">Transmembrane helix</keyword>
<keyword evidence="4" id="KW-0812">Transmembrane</keyword>
<keyword evidence="2 5" id="KW-0732">Signal</keyword>
<reference evidence="8" key="1">
    <citation type="submission" date="2025-08" db="UniProtKB">
        <authorList>
            <consortium name="RefSeq"/>
        </authorList>
    </citation>
    <scope>IDENTIFICATION</scope>
    <source>
        <tissue evidence="8">Muscle</tissue>
    </source>
</reference>
<proteinExistence type="predicted"/>
<feature type="chain" id="PRO_5045035034" evidence="5">
    <location>
        <begin position="19"/>
        <end position="1336"/>
    </location>
</feature>
<evidence type="ECO:0000256" key="3">
    <source>
        <dbReference type="ARBA" id="ARBA00022737"/>
    </source>
</evidence>
<keyword evidence="7" id="KW-1185">Reference proteome</keyword>
<feature type="signal peptide" evidence="5">
    <location>
        <begin position="1"/>
        <end position="18"/>
    </location>
</feature>
<sequence length="1336" mass="151035">MKMFGILMVLFATSVVEGQETLHCEDMIRNARLPCICTIDLENGTSINCDEVFFFGDFPILPYRHRIHSFSQRHAGLQNLEAQLFTASDVPLKVVDFSHNLLRRLTERVFDGIENTVEEIYLSHNLFGDQLNPIFSTNELQGLPQLRVLDLSANHLRDLNSDIFRGLDKLEELNLGQNELFTIPASSLQGLLALKTIFLQENGIKQLPQRSFPNLPTMKLLNLTGNDISYIQDGAFVTLSGLETLLLSSNRLDSLPSEAFVRLDKLHTLDLSDNYFTLVPLRSLMKLVRLKKLILHSNNIHSLEGTPLAEMATLEFLDLRRNGIIGISANTFVGLPNMKDLLLDINIVRRLDESIFSGLEKLERLSLNDNQILAYPATTISSLKYLKKFNLDYNRIAVLSPNILRTSAKLEELSLAFNLIKEIPDNLFENFEALRLLNVHGNKIEVFNNNKIVGIQQSLWVLDLGYNDINQFPKLNLPKLFILSMARNKLSALVPDAFEMLQDLRYLNLSRNQIAKIPKTAFQKLLYLENLDLHENLLTEISLDVFKNLSLKVLDLSRNQLRELQQKSFQKLLKLERLDLSMNRLALVQNGAFDELDNLKFLNLRQNILSSFKGDVFTTRTGLETLDLSHNHITYLYPNSFTIHYKLKNVDLSFNRLTFFPSEILKAVQTLAHISLQGNNLQSLDNADFANMPNLKLLELQNNAISDIQDNTFQNSTQLHRIYLQNNQISSLPELAFRGISHLNLDLSNNSLSKLSPEIFNRMNVFSLESINLARNKFTEFPNLGLKRQYSFLEKLDLSHNKISNLPSNDDVLVNVKNIDLSHNPLTADAHRVLLGEPKSMRELNIAYTKLETLPELESPFLRTLNLSGNIIKRIDGNVFQKTNLLQCLDLSKNQIPNLSISLATVWSKITGLEKLDISNNPILYIVKGDFDPLTSLKYLMINDLHELTLFECESLKKLTLLKVVRFYGYPSLLNLAINDCLKYAVGLQSVSVDITEPQLQSQLQLVYSPRLREVDVRGRKLRSISSSAFAGIRSPKIDIKLRETTINDISTAIFLPLPISTDIALDVKNNKISSLSPQFLGTLDNKQRDISLVGLNFNPIICDCNALPLWRWIQKKIGSMEKRFYELTKLECFGPPHLAKQMLQDLQANSFVCGEQPITIQTSTITASSPTTQATIQHRENDIIFEPRRTTSRPTRKSPSASGSRSALTKVDTMIIAIVAGVVAFVCILIIIICVIRLRRARPHYTAGPLAGPLALRAQGKCTCLKPPTNLCNCYAPYPIPLSYIPTGLPHALPMRPRILSLPAPPMSGSTLGRAVPLKSPPYYVTYPESDNENR</sequence>
<dbReference type="SMART" id="SM00082">
    <property type="entry name" value="LRRCT"/>
    <property type="match status" value="1"/>
</dbReference>
<accession>A0ABM1BSY8</accession>
<dbReference type="SMART" id="SM00364">
    <property type="entry name" value="LRR_BAC"/>
    <property type="match status" value="9"/>
</dbReference>
<dbReference type="InterPro" id="IPR000483">
    <property type="entry name" value="Cys-rich_flank_reg_C"/>
</dbReference>
<organism evidence="7 8">
    <name type="scientific">Limulus polyphemus</name>
    <name type="common">Atlantic horseshoe crab</name>
    <dbReference type="NCBI Taxonomy" id="6850"/>
    <lineage>
        <taxon>Eukaryota</taxon>
        <taxon>Metazoa</taxon>
        <taxon>Ecdysozoa</taxon>
        <taxon>Arthropoda</taxon>
        <taxon>Chelicerata</taxon>
        <taxon>Merostomata</taxon>
        <taxon>Xiphosura</taxon>
        <taxon>Limulidae</taxon>
        <taxon>Limulus</taxon>
    </lineage>
</organism>
<gene>
    <name evidence="8" type="primary">LOC106471977</name>
</gene>
<name>A0ABM1BSY8_LIMPO</name>
<feature type="transmembrane region" description="Helical" evidence="4">
    <location>
        <begin position="1215"/>
        <end position="1237"/>
    </location>
</feature>
<protein>
    <submittedName>
        <fullName evidence="8">Chaoptin-like</fullName>
    </submittedName>
</protein>
<evidence type="ECO:0000313" key="7">
    <source>
        <dbReference type="Proteomes" id="UP000694941"/>
    </source>
</evidence>
<dbReference type="PANTHER" id="PTHR24366:SF96">
    <property type="entry name" value="LEUCINE RICH REPEAT CONTAINING 53"/>
    <property type="match status" value="1"/>
</dbReference>